<proteinExistence type="predicted"/>
<dbReference type="SUPFAM" id="SSF53098">
    <property type="entry name" value="Ribonuclease H-like"/>
    <property type="match status" value="1"/>
</dbReference>
<accession>A0A0D8B8P3</accession>
<sequence length="46" mass="4988">MTTSAVMTLAWESTWLVRPDTPITAFARRIHGIGNDDVTDLSEPGG</sequence>
<gene>
    <name evidence="1" type="ORF">FF36_05228</name>
</gene>
<protein>
    <submittedName>
        <fullName evidence="1">Uncharacterized protein</fullName>
    </submittedName>
</protein>
<keyword evidence="2" id="KW-1185">Reference proteome</keyword>
<reference evidence="1 2" key="2">
    <citation type="journal article" date="2016" name="Genome Announc.">
        <title>Permanent Draft Genome Sequences for Two Variants of Frankia sp. Strain CpI1, the First Frankia Strain Isolated from Root Nodules of Comptonia peregrina.</title>
        <authorList>
            <person name="Oshone R."/>
            <person name="Hurst S.G.IV."/>
            <person name="Abebe-Akele F."/>
            <person name="Simpson S."/>
            <person name="Morris K."/>
            <person name="Thomas W.K."/>
            <person name="Tisa L.S."/>
        </authorList>
    </citation>
    <scope>NUCLEOTIDE SEQUENCE [LARGE SCALE GENOMIC DNA]</scope>
    <source>
        <strain evidence="2">CpI1-S</strain>
    </source>
</reference>
<dbReference type="RefSeq" id="WP_199865498.1">
    <property type="nucleotide sequence ID" value="NZ_JYFN01000059.1"/>
</dbReference>
<dbReference type="Proteomes" id="UP000032545">
    <property type="component" value="Unassembled WGS sequence"/>
</dbReference>
<evidence type="ECO:0000313" key="1">
    <source>
        <dbReference type="EMBL" id="KJE20475.1"/>
    </source>
</evidence>
<dbReference type="PATRIC" id="fig|1502723.3.peg.5440"/>
<dbReference type="AlphaFoldDB" id="A0A0D8B8P3"/>
<comment type="caution">
    <text evidence="1">The sequence shown here is derived from an EMBL/GenBank/DDBJ whole genome shotgun (WGS) entry which is preliminary data.</text>
</comment>
<organism evidence="1 2">
    <name type="scientific">Frankia torreyi</name>
    <dbReference type="NCBI Taxonomy" id="1856"/>
    <lineage>
        <taxon>Bacteria</taxon>
        <taxon>Bacillati</taxon>
        <taxon>Actinomycetota</taxon>
        <taxon>Actinomycetes</taxon>
        <taxon>Frankiales</taxon>
        <taxon>Frankiaceae</taxon>
        <taxon>Frankia</taxon>
    </lineage>
</organism>
<evidence type="ECO:0000313" key="2">
    <source>
        <dbReference type="Proteomes" id="UP000032545"/>
    </source>
</evidence>
<reference evidence="2" key="1">
    <citation type="submission" date="2015-02" db="EMBL/GenBank/DDBJ databases">
        <title>Draft Genome of Frankia sp. CpI1-S.</title>
        <authorList>
            <person name="Oshone R.T."/>
            <person name="Ngom M."/>
            <person name="Ghodhbane-Gtari F."/>
            <person name="Gtari M."/>
            <person name="Morris K."/>
            <person name="Thomas K."/>
            <person name="Sen A."/>
            <person name="Tisa L.S."/>
        </authorList>
    </citation>
    <scope>NUCLEOTIDE SEQUENCE [LARGE SCALE GENOMIC DNA]</scope>
    <source>
        <strain evidence="2">CpI1-S</strain>
    </source>
</reference>
<dbReference type="EMBL" id="JYFN01000059">
    <property type="protein sequence ID" value="KJE20475.1"/>
    <property type="molecule type" value="Genomic_DNA"/>
</dbReference>
<dbReference type="InterPro" id="IPR012337">
    <property type="entry name" value="RNaseH-like_sf"/>
</dbReference>
<name>A0A0D8B8P3_9ACTN</name>